<keyword evidence="1 5" id="KW-0489">Methyltransferase</keyword>
<keyword evidence="4" id="KW-0819">tRNA processing</keyword>
<dbReference type="GO" id="GO:0008033">
    <property type="term" value="P:tRNA processing"/>
    <property type="evidence" value="ECO:0007669"/>
    <property type="project" value="UniProtKB-KW"/>
</dbReference>
<gene>
    <name evidence="6" type="ORF">C1SCF055_LOCUS27220</name>
</gene>
<sequence length="270" mass="29574">MASSVVPQPLVAELSWKTPPGDEVLQQLHAGLLSKLPDLQSLVILVSAKGKQRSYPAGQDFVDEVLQMKGRSVKYRQPFGQFSNPNPHIAVATAEWLGDVLQHFAEPTDLLELYCGCGSHTVALAPFFRQVLAVEINRHLVDAAQHNVALNGLSNVTVLRAPSEDFCRRVLRTRGYELRGAAAKAVGAEETLALSFRCTVVDPPRAGLDPVTLEAVSGYEHLLYVSCNPLALKSNLEVLLKSHELCRMVLLDHFPCSAHVEMAVHLKKKS</sequence>
<reference evidence="7 8" key="2">
    <citation type="submission" date="2024-05" db="EMBL/GenBank/DDBJ databases">
        <authorList>
            <person name="Chen Y."/>
            <person name="Shah S."/>
            <person name="Dougan E. K."/>
            <person name="Thang M."/>
            <person name="Chan C."/>
        </authorList>
    </citation>
    <scope>NUCLEOTIDE SEQUENCE [LARGE SCALE GENOMIC DNA]</scope>
</reference>
<dbReference type="Gene3D" id="2.40.50.1070">
    <property type="match status" value="1"/>
</dbReference>
<feature type="binding site" evidence="5">
    <location>
        <position position="114"/>
    </location>
    <ligand>
        <name>S-adenosyl-L-methionine</name>
        <dbReference type="ChEBI" id="CHEBI:59789"/>
    </ligand>
</feature>
<dbReference type="SUPFAM" id="SSF53335">
    <property type="entry name" value="S-adenosyl-L-methionine-dependent methyltransferases"/>
    <property type="match status" value="1"/>
</dbReference>
<accession>A0A9P1G5V4</accession>
<dbReference type="InterPro" id="IPR011869">
    <property type="entry name" value="TrmA_MeTrfase"/>
</dbReference>
<proteinExistence type="inferred from homology"/>
<dbReference type="PANTHER" id="PTHR47790">
    <property type="entry name" value="TRNA/TMRNA (URACIL-C(5))-METHYLTRANSFERASE"/>
    <property type="match status" value="1"/>
</dbReference>
<dbReference type="CDD" id="cd02440">
    <property type="entry name" value="AdoMet_MTases"/>
    <property type="match status" value="1"/>
</dbReference>
<keyword evidence="3 5" id="KW-0949">S-adenosyl-L-methionine</keyword>
<name>A0A9P1G5V4_9DINO</name>
<keyword evidence="8" id="KW-1185">Reference proteome</keyword>
<reference evidence="6" key="1">
    <citation type="submission" date="2022-10" db="EMBL/GenBank/DDBJ databases">
        <authorList>
            <person name="Chen Y."/>
            <person name="Dougan E. K."/>
            <person name="Chan C."/>
            <person name="Rhodes N."/>
            <person name="Thang M."/>
        </authorList>
    </citation>
    <scope>NUCLEOTIDE SEQUENCE</scope>
</reference>
<dbReference type="GO" id="GO:0005829">
    <property type="term" value="C:cytosol"/>
    <property type="evidence" value="ECO:0007669"/>
    <property type="project" value="TreeGrafter"/>
</dbReference>
<dbReference type="PROSITE" id="PS51687">
    <property type="entry name" value="SAM_MT_RNA_M5U"/>
    <property type="match status" value="1"/>
</dbReference>
<dbReference type="Gene3D" id="3.40.50.150">
    <property type="entry name" value="Vaccinia Virus protein VP39"/>
    <property type="match status" value="1"/>
</dbReference>
<evidence type="ECO:0000256" key="3">
    <source>
        <dbReference type="ARBA" id="ARBA00022691"/>
    </source>
</evidence>
<dbReference type="PANTHER" id="PTHR47790:SF2">
    <property type="entry name" value="TRNA_TMRNA (URACIL-C(5))-METHYLTRANSFERASE"/>
    <property type="match status" value="1"/>
</dbReference>
<feature type="binding site" evidence="5">
    <location>
        <position position="135"/>
    </location>
    <ligand>
        <name>S-adenosyl-L-methionine</name>
        <dbReference type="ChEBI" id="CHEBI:59789"/>
    </ligand>
</feature>
<feature type="binding site" evidence="5">
    <location>
        <position position="202"/>
    </location>
    <ligand>
        <name>S-adenosyl-L-methionine</name>
        <dbReference type="ChEBI" id="CHEBI:59789"/>
    </ligand>
</feature>
<evidence type="ECO:0000256" key="4">
    <source>
        <dbReference type="ARBA" id="ARBA00022694"/>
    </source>
</evidence>
<dbReference type="InterPro" id="IPR010280">
    <property type="entry name" value="U5_MeTrfase_fam"/>
</dbReference>
<dbReference type="GO" id="GO:0030697">
    <property type="term" value="F:tRNA (uracil(54)-C5)-methyltransferase activity, S-adenosyl methionine-dependent"/>
    <property type="evidence" value="ECO:0007669"/>
    <property type="project" value="InterPro"/>
</dbReference>
<evidence type="ECO:0000313" key="8">
    <source>
        <dbReference type="Proteomes" id="UP001152797"/>
    </source>
</evidence>
<evidence type="ECO:0000256" key="1">
    <source>
        <dbReference type="ARBA" id="ARBA00022603"/>
    </source>
</evidence>
<evidence type="ECO:0000256" key="5">
    <source>
        <dbReference type="PROSITE-ProRule" id="PRU01024"/>
    </source>
</evidence>
<dbReference type="GO" id="GO:0019843">
    <property type="term" value="F:rRNA binding"/>
    <property type="evidence" value="ECO:0007669"/>
    <property type="project" value="TreeGrafter"/>
</dbReference>
<comment type="similarity">
    <text evidence="5">Belongs to the class I-like SAM-binding methyltransferase superfamily. RNA M5U methyltransferase family.</text>
</comment>
<dbReference type="Pfam" id="PF05958">
    <property type="entry name" value="tRNA_U5-meth_tr"/>
    <property type="match status" value="1"/>
</dbReference>
<dbReference type="EMBL" id="CAMXCT010002891">
    <property type="protein sequence ID" value="CAI4001148.1"/>
    <property type="molecule type" value="Genomic_DNA"/>
</dbReference>
<evidence type="ECO:0000256" key="2">
    <source>
        <dbReference type="ARBA" id="ARBA00022679"/>
    </source>
</evidence>
<comment type="caution">
    <text evidence="5">Lacks conserved residue(s) required for the propagation of feature annotation.</text>
</comment>
<comment type="caution">
    <text evidence="6">The sequence shown here is derived from an EMBL/GenBank/DDBJ whole genome shotgun (WGS) entry which is preliminary data.</text>
</comment>
<dbReference type="Proteomes" id="UP001152797">
    <property type="component" value="Unassembled WGS sequence"/>
</dbReference>
<evidence type="ECO:0000313" key="7">
    <source>
        <dbReference type="EMBL" id="CAL4788460.1"/>
    </source>
</evidence>
<dbReference type="GO" id="GO:0000049">
    <property type="term" value="F:tRNA binding"/>
    <property type="evidence" value="ECO:0007669"/>
    <property type="project" value="TreeGrafter"/>
</dbReference>
<keyword evidence="2 5" id="KW-0808">Transferase</keyword>
<dbReference type="AlphaFoldDB" id="A0A9P1G5V4"/>
<dbReference type="InterPro" id="IPR029063">
    <property type="entry name" value="SAM-dependent_MTases_sf"/>
</dbReference>
<protein>
    <submittedName>
        <fullName evidence="7">tRNA/tmRNA (Uracil-C(5))-methyltransferase (TR NA (Uracil(54)-C(5))-methyltransferase) (tRNA(m5U54)-methyltransferase) (RUMT) (tmRNA (uracil(341)-C(5))-methyltransferase)</fullName>
    </submittedName>
</protein>
<organism evidence="6">
    <name type="scientific">Cladocopium goreaui</name>
    <dbReference type="NCBI Taxonomy" id="2562237"/>
    <lineage>
        <taxon>Eukaryota</taxon>
        <taxon>Sar</taxon>
        <taxon>Alveolata</taxon>
        <taxon>Dinophyceae</taxon>
        <taxon>Suessiales</taxon>
        <taxon>Symbiodiniaceae</taxon>
        <taxon>Cladocopium</taxon>
    </lineage>
</organism>
<feature type="active site" description="Nucleophile" evidence="5">
    <location>
        <position position="227"/>
    </location>
</feature>
<evidence type="ECO:0000313" key="6">
    <source>
        <dbReference type="EMBL" id="CAI4001148.1"/>
    </source>
</evidence>
<dbReference type="GO" id="GO:0032259">
    <property type="term" value="P:methylation"/>
    <property type="evidence" value="ECO:0007669"/>
    <property type="project" value="UniProtKB-KW"/>
</dbReference>
<dbReference type="OrthoDB" id="431978at2759"/>
<dbReference type="EMBL" id="CAMXCT020002891">
    <property type="protein sequence ID" value="CAL1154523.1"/>
    <property type="molecule type" value="Genomic_DNA"/>
</dbReference>
<dbReference type="EMBL" id="CAMXCT030002891">
    <property type="protein sequence ID" value="CAL4788460.1"/>
    <property type="molecule type" value="Genomic_DNA"/>
</dbReference>